<keyword evidence="2" id="KW-1185">Reference proteome</keyword>
<name>A0ACC2X7D7_9TREE</name>
<comment type="caution">
    <text evidence="1">The sequence shown here is derived from an EMBL/GenBank/DDBJ whole genome shotgun (WGS) entry which is preliminary data.</text>
</comment>
<evidence type="ECO:0000313" key="1">
    <source>
        <dbReference type="EMBL" id="KAJ9119933.1"/>
    </source>
</evidence>
<dbReference type="EMBL" id="JASBWV010000022">
    <property type="protein sequence ID" value="KAJ9119933.1"/>
    <property type="molecule type" value="Genomic_DNA"/>
</dbReference>
<gene>
    <name evidence="1" type="ORF">QFC24_005416</name>
</gene>
<dbReference type="Proteomes" id="UP001234202">
    <property type="component" value="Unassembled WGS sequence"/>
</dbReference>
<accession>A0ACC2X7D7</accession>
<protein>
    <submittedName>
        <fullName evidence="1">Uncharacterized protein</fullName>
    </submittedName>
</protein>
<proteinExistence type="predicted"/>
<sequence>MPFLDVPSAPGESSLSSKPESLPHLKLKPGDPGPSAVPRRGAKLQQVEIEPKVSYKRIVLPMKSAETVPGFFVQASFVIKTHLQTPHHLTGSPPLTKVFVNATYADEVPEQQDAEKLRGIVNCVISEVRETADKAGKPSLVIDATLAPTPIQQSKRDKSFKQWLIQVILEKVEERMGVELSRNYTEPNIKSKGVLSPRTAVIPMDAETFERITAAKAKEKGSERIKLLNEDEVVAPASATGDGVREDKSKSKGKRGKMEGIVDDGQSVSAVPARIGKPITPKHEFEVLNSLAMDGRKRFIMIISLPDEPILAEQDTSGITLSLAHDHLDFSSHIYTLSTSLPRDVDVDSVLKSADGVEWSVEDKALRIQGVLQ</sequence>
<organism evidence="1 2">
    <name type="scientific">Naganishia onofrii</name>
    <dbReference type="NCBI Taxonomy" id="1851511"/>
    <lineage>
        <taxon>Eukaryota</taxon>
        <taxon>Fungi</taxon>
        <taxon>Dikarya</taxon>
        <taxon>Basidiomycota</taxon>
        <taxon>Agaricomycotina</taxon>
        <taxon>Tremellomycetes</taxon>
        <taxon>Filobasidiales</taxon>
        <taxon>Filobasidiaceae</taxon>
        <taxon>Naganishia</taxon>
    </lineage>
</organism>
<evidence type="ECO:0000313" key="2">
    <source>
        <dbReference type="Proteomes" id="UP001234202"/>
    </source>
</evidence>
<reference evidence="1" key="1">
    <citation type="submission" date="2023-04" db="EMBL/GenBank/DDBJ databases">
        <title>Draft Genome sequencing of Naganishia species isolated from polar environments using Oxford Nanopore Technology.</title>
        <authorList>
            <person name="Leo P."/>
            <person name="Venkateswaran K."/>
        </authorList>
    </citation>
    <scope>NUCLEOTIDE SEQUENCE</scope>
    <source>
        <strain evidence="1">DBVPG 5303</strain>
    </source>
</reference>